<dbReference type="Gene3D" id="1.10.238.10">
    <property type="entry name" value="EF-hand"/>
    <property type="match status" value="1"/>
</dbReference>
<feature type="compositionally biased region" description="Polar residues" evidence="1">
    <location>
        <begin position="313"/>
        <end position="337"/>
    </location>
</feature>
<evidence type="ECO:0000313" key="3">
    <source>
        <dbReference type="Proteomes" id="UP001642484"/>
    </source>
</evidence>
<evidence type="ECO:0000313" key="2">
    <source>
        <dbReference type="EMBL" id="CAK9031762.1"/>
    </source>
</evidence>
<accession>A0ABP0L0H5</accession>
<feature type="region of interest" description="Disordered" evidence="1">
    <location>
        <begin position="35"/>
        <end position="72"/>
    </location>
</feature>
<protein>
    <recommendedName>
        <fullName evidence="4">EF-hand domain-containing protein</fullName>
    </recommendedName>
</protein>
<feature type="region of interest" description="Disordered" evidence="1">
    <location>
        <begin position="313"/>
        <end position="357"/>
    </location>
</feature>
<gene>
    <name evidence="2" type="ORF">CCMP2556_LOCUS18404</name>
</gene>
<name>A0ABP0L0H5_9DINO</name>
<dbReference type="EMBL" id="CAXAMN010010446">
    <property type="protein sequence ID" value="CAK9031762.1"/>
    <property type="molecule type" value="Genomic_DNA"/>
</dbReference>
<feature type="compositionally biased region" description="Low complexity" evidence="1">
    <location>
        <begin position="35"/>
        <end position="54"/>
    </location>
</feature>
<evidence type="ECO:0000256" key="1">
    <source>
        <dbReference type="SAM" id="MobiDB-lite"/>
    </source>
</evidence>
<dbReference type="Proteomes" id="UP001642484">
    <property type="component" value="Unassembled WGS sequence"/>
</dbReference>
<proteinExistence type="predicted"/>
<organism evidence="2 3">
    <name type="scientific">Durusdinium trenchii</name>
    <dbReference type="NCBI Taxonomy" id="1381693"/>
    <lineage>
        <taxon>Eukaryota</taxon>
        <taxon>Sar</taxon>
        <taxon>Alveolata</taxon>
        <taxon>Dinophyceae</taxon>
        <taxon>Suessiales</taxon>
        <taxon>Symbiodiniaceae</taxon>
        <taxon>Durusdinium</taxon>
    </lineage>
</organism>
<evidence type="ECO:0008006" key="4">
    <source>
        <dbReference type="Google" id="ProtNLM"/>
    </source>
</evidence>
<comment type="caution">
    <text evidence="2">The sequence shown here is derived from an EMBL/GenBank/DDBJ whole genome shotgun (WGS) entry which is preliminary data.</text>
</comment>
<dbReference type="InterPro" id="IPR011992">
    <property type="entry name" value="EF-hand-dom_pair"/>
</dbReference>
<keyword evidence="3" id="KW-1185">Reference proteome</keyword>
<dbReference type="SUPFAM" id="SSF47473">
    <property type="entry name" value="EF-hand"/>
    <property type="match status" value="1"/>
</dbReference>
<sequence>MASLRRSASARSAPWSRLDRASLASSGLFTETLTSQRGSSRWSSRTRSSSLSPKSKGHGRSYSPRRFASRHVPTAAEELAQSQHLEPSIIKRFDGLMKHLKRNTEKQDFEKQVLASPLEVLVPEEFDEVLRETFARHCSYGERLNTELMHSSKWIKMLRYGMLKELDLMPAVATSPKRPCLASWADADLIFQRVLHDVDYGGKRLTYEDFCKALCLVAVNVHPDLSDWEAAMQELLTRIASVAERVRPSQADALEDDFSLDPNVLLVLEHFKPKLHDLFRSFARRQLPNPADAPVGTGTTRLKERSVWRTQDTFASKASTMAQTSTGEQISEQSTELPHQVDGSPRRGKPMTPKASSVKLPAEALKAVAEKGIENVAESLLGSSELTAWAESLGYFSPSSKSATGSRAGQWSPVSTDPYCYASGSPTMKNRQSFLSLEQLFSLCKELKIMPEVISRQAVVRIFKRAQSAGLQSAHQGSNYGFLSREAFVDAIGRIGIHAYSQPPYCDEHVEPHEKLQAFLFDRLPEEIRTVRDRFLYGCSGRGPAVPPGYMASVRSA</sequence>
<reference evidence="2 3" key="1">
    <citation type="submission" date="2024-02" db="EMBL/GenBank/DDBJ databases">
        <authorList>
            <person name="Chen Y."/>
            <person name="Shah S."/>
            <person name="Dougan E. K."/>
            <person name="Thang M."/>
            <person name="Chan C."/>
        </authorList>
    </citation>
    <scope>NUCLEOTIDE SEQUENCE [LARGE SCALE GENOMIC DNA]</scope>
</reference>